<dbReference type="InterPro" id="IPR050834">
    <property type="entry name" value="Glycosyltransf_2"/>
</dbReference>
<organism evidence="2 3">
    <name type="scientific">Stenomitos frigidus ULC18</name>
    <dbReference type="NCBI Taxonomy" id="2107698"/>
    <lineage>
        <taxon>Bacteria</taxon>
        <taxon>Bacillati</taxon>
        <taxon>Cyanobacteriota</taxon>
        <taxon>Cyanophyceae</taxon>
        <taxon>Leptolyngbyales</taxon>
        <taxon>Leptolyngbyaceae</taxon>
        <taxon>Stenomitos</taxon>
    </lineage>
</organism>
<dbReference type="OrthoDB" id="452659at2"/>
<gene>
    <name evidence="2" type="ORF">C7B82_02090</name>
</gene>
<sequence length="313" mass="35605">MVSENQNHYNVAAYITAYEDASALNDCLTAIRSQFYPIKQIIIVDNSTRSLERSEANRADDRLLTWHHPENIGIAGGMTLAIQWAVQHEYDFLWTFDQDSAPAPDCLERLLQAYAELATEDYAIGMMAPTAIDARTGQTVKPSRFLGDRFRGFLPDNAISPYECDAPITSGALVWLQTVDRVEPPDIGLFIDGIDLEYGLRLRQAGFHNLVVPGANMYHRFGEPFQVELFGKKKVFQLYSPLRYYYICRNHTYLELRHSNGSYRLTCCLRRMKFLLLTLLKILAFDSDAKPQKAIACIIGTYHGFLGKLGKTW</sequence>
<dbReference type="SUPFAM" id="SSF53448">
    <property type="entry name" value="Nucleotide-diphospho-sugar transferases"/>
    <property type="match status" value="1"/>
</dbReference>
<proteinExistence type="predicted"/>
<dbReference type="CDD" id="cd02526">
    <property type="entry name" value="GT2_RfbF_like"/>
    <property type="match status" value="1"/>
</dbReference>
<dbReference type="InterPro" id="IPR001173">
    <property type="entry name" value="Glyco_trans_2-like"/>
</dbReference>
<dbReference type="PANTHER" id="PTHR43685:SF2">
    <property type="entry name" value="GLYCOSYLTRANSFERASE 2-LIKE DOMAIN-CONTAINING PROTEIN"/>
    <property type="match status" value="1"/>
</dbReference>
<reference evidence="2 3" key="2">
    <citation type="submission" date="2018-03" db="EMBL/GenBank/DDBJ databases">
        <title>The ancient ancestry and fast evolution of plastids.</title>
        <authorList>
            <person name="Moore K.R."/>
            <person name="Magnabosco C."/>
            <person name="Momper L."/>
            <person name="Gold D.A."/>
            <person name="Bosak T."/>
            <person name="Fournier G.P."/>
        </authorList>
    </citation>
    <scope>NUCLEOTIDE SEQUENCE [LARGE SCALE GENOMIC DNA]</scope>
    <source>
        <strain evidence="2 3">ULC18</strain>
    </source>
</reference>
<dbReference type="Pfam" id="PF00535">
    <property type="entry name" value="Glycos_transf_2"/>
    <property type="match status" value="1"/>
</dbReference>
<dbReference type="Proteomes" id="UP000239576">
    <property type="component" value="Unassembled WGS sequence"/>
</dbReference>
<evidence type="ECO:0000313" key="2">
    <source>
        <dbReference type="EMBL" id="PSB34653.1"/>
    </source>
</evidence>
<keyword evidence="2" id="KW-0808">Transferase</keyword>
<keyword evidence="3" id="KW-1185">Reference proteome</keyword>
<dbReference type="RefSeq" id="WP_106254661.1">
    <property type="nucleotide sequence ID" value="NZ_CAWNSW010000116.1"/>
</dbReference>
<dbReference type="Gene3D" id="3.90.550.10">
    <property type="entry name" value="Spore Coat Polysaccharide Biosynthesis Protein SpsA, Chain A"/>
    <property type="match status" value="1"/>
</dbReference>
<dbReference type="AlphaFoldDB" id="A0A2T1EPL5"/>
<dbReference type="InterPro" id="IPR029044">
    <property type="entry name" value="Nucleotide-diphossugar_trans"/>
</dbReference>
<reference evidence="3" key="1">
    <citation type="submission" date="2018-02" db="EMBL/GenBank/DDBJ databases">
        <authorList>
            <person name="Moore K."/>
            <person name="Momper L."/>
        </authorList>
    </citation>
    <scope>NUCLEOTIDE SEQUENCE [LARGE SCALE GENOMIC DNA]</scope>
    <source>
        <strain evidence="3">ULC18</strain>
    </source>
</reference>
<accession>A0A2T1EPL5</accession>
<dbReference type="PANTHER" id="PTHR43685">
    <property type="entry name" value="GLYCOSYLTRANSFERASE"/>
    <property type="match status" value="1"/>
</dbReference>
<feature type="domain" description="Glycosyltransferase 2-like" evidence="1">
    <location>
        <begin position="15"/>
        <end position="118"/>
    </location>
</feature>
<name>A0A2T1EPL5_9CYAN</name>
<evidence type="ECO:0000259" key="1">
    <source>
        <dbReference type="Pfam" id="PF00535"/>
    </source>
</evidence>
<dbReference type="EMBL" id="PVWK01000013">
    <property type="protein sequence ID" value="PSB34653.1"/>
    <property type="molecule type" value="Genomic_DNA"/>
</dbReference>
<protein>
    <submittedName>
        <fullName evidence="2">Glycosyltransferase family 2 protein</fullName>
    </submittedName>
</protein>
<comment type="caution">
    <text evidence="2">The sequence shown here is derived from an EMBL/GenBank/DDBJ whole genome shotgun (WGS) entry which is preliminary data.</text>
</comment>
<evidence type="ECO:0000313" key="3">
    <source>
        <dbReference type="Proteomes" id="UP000239576"/>
    </source>
</evidence>
<dbReference type="GO" id="GO:0016740">
    <property type="term" value="F:transferase activity"/>
    <property type="evidence" value="ECO:0007669"/>
    <property type="project" value="UniProtKB-KW"/>
</dbReference>